<accession>A0A4R9J401</accession>
<dbReference type="RefSeq" id="WP_135616382.1">
    <property type="nucleotide sequence ID" value="NZ_RQFY01000007.1"/>
</dbReference>
<protein>
    <submittedName>
        <fullName evidence="1">Uncharacterized protein</fullName>
    </submittedName>
</protein>
<evidence type="ECO:0000313" key="2">
    <source>
        <dbReference type="Proteomes" id="UP000297871"/>
    </source>
</evidence>
<evidence type="ECO:0000313" key="1">
    <source>
        <dbReference type="EMBL" id="TGL31646.1"/>
    </source>
</evidence>
<dbReference type="AlphaFoldDB" id="A0A4R9J401"/>
<name>A0A4R9J401_9LEPT</name>
<sequence>MSNKVIPDIASDDDLGKWIWQNLVPKSGQSESVQGELLRSIEKLRYEAQNNGNGNWDKGFELLIDYLEDKILGRPKSFFKSFSSIQKDLNRLRKFKNPYVDDDLYDRVSAEIFKFCRENPNLIVHEKNSKLKR</sequence>
<gene>
    <name evidence="1" type="ORF">EHQ52_17110</name>
</gene>
<reference evidence="1" key="1">
    <citation type="journal article" date="2019" name="PLoS Negl. Trop. Dis.">
        <title>Revisiting the worldwide diversity of Leptospira species in the environment.</title>
        <authorList>
            <person name="Vincent A.T."/>
            <person name="Schiettekatte O."/>
            <person name="Bourhy P."/>
            <person name="Veyrier F.J."/>
            <person name="Picardeau M."/>
        </authorList>
    </citation>
    <scope>NUCLEOTIDE SEQUENCE [LARGE SCALE GENOMIC DNA]</scope>
    <source>
        <strain evidence="1">201800265</strain>
    </source>
</reference>
<dbReference type="Proteomes" id="UP000297871">
    <property type="component" value="Unassembled WGS sequence"/>
</dbReference>
<dbReference type="EMBL" id="RQFY01000007">
    <property type="protein sequence ID" value="TGL31646.1"/>
    <property type="molecule type" value="Genomic_DNA"/>
</dbReference>
<organism evidence="1 2">
    <name type="scientific">Leptospira koniambonensis</name>
    <dbReference type="NCBI Taxonomy" id="2484950"/>
    <lineage>
        <taxon>Bacteria</taxon>
        <taxon>Pseudomonadati</taxon>
        <taxon>Spirochaetota</taxon>
        <taxon>Spirochaetia</taxon>
        <taxon>Leptospirales</taxon>
        <taxon>Leptospiraceae</taxon>
        <taxon>Leptospira</taxon>
    </lineage>
</organism>
<dbReference type="OrthoDB" id="9812708at2"/>
<keyword evidence="2" id="KW-1185">Reference proteome</keyword>
<comment type="caution">
    <text evidence="1">The sequence shown here is derived from an EMBL/GenBank/DDBJ whole genome shotgun (WGS) entry which is preliminary data.</text>
</comment>
<proteinExistence type="predicted"/>